<accession>A0A9N9AQN6</accession>
<gene>
    <name evidence="1" type="ORF">CPELLU_LOCUS4233</name>
</gene>
<dbReference type="Proteomes" id="UP000789759">
    <property type="component" value="Unassembled WGS sequence"/>
</dbReference>
<sequence>MDKNTGDFILVMSYTKFGLLHENMKGIFKLEWSDIVYDLSHIIQRNLCTEIYIQGNDLSRK</sequence>
<evidence type="ECO:0000313" key="1">
    <source>
        <dbReference type="EMBL" id="CAG8539547.1"/>
    </source>
</evidence>
<evidence type="ECO:0000313" key="2">
    <source>
        <dbReference type="Proteomes" id="UP000789759"/>
    </source>
</evidence>
<dbReference type="OrthoDB" id="6718656at2759"/>
<dbReference type="AlphaFoldDB" id="A0A9N9AQN6"/>
<name>A0A9N9AQN6_9GLOM</name>
<keyword evidence="2" id="KW-1185">Reference proteome</keyword>
<dbReference type="EMBL" id="CAJVQA010002193">
    <property type="protein sequence ID" value="CAG8539547.1"/>
    <property type="molecule type" value="Genomic_DNA"/>
</dbReference>
<proteinExistence type="predicted"/>
<organism evidence="1 2">
    <name type="scientific">Cetraspora pellucida</name>
    <dbReference type="NCBI Taxonomy" id="1433469"/>
    <lineage>
        <taxon>Eukaryota</taxon>
        <taxon>Fungi</taxon>
        <taxon>Fungi incertae sedis</taxon>
        <taxon>Mucoromycota</taxon>
        <taxon>Glomeromycotina</taxon>
        <taxon>Glomeromycetes</taxon>
        <taxon>Diversisporales</taxon>
        <taxon>Gigasporaceae</taxon>
        <taxon>Cetraspora</taxon>
    </lineage>
</organism>
<reference evidence="1" key="1">
    <citation type="submission" date="2021-06" db="EMBL/GenBank/DDBJ databases">
        <authorList>
            <person name="Kallberg Y."/>
            <person name="Tangrot J."/>
            <person name="Rosling A."/>
        </authorList>
    </citation>
    <scope>NUCLEOTIDE SEQUENCE</scope>
    <source>
        <strain evidence="1">FL966</strain>
    </source>
</reference>
<protein>
    <submittedName>
        <fullName evidence="1">19624_t:CDS:1</fullName>
    </submittedName>
</protein>
<comment type="caution">
    <text evidence="1">The sequence shown here is derived from an EMBL/GenBank/DDBJ whole genome shotgun (WGS) entry which is preliminary data.</text>
</comment>